<dbReference type="PANTHER" id="PTHR47723:SF19">
    <property type="entry name" value="POLYNUCLEOTIDYL TRANSFERASE, RIBONUCLEASE H-LIKE SUPERFAMILY PROTEIN"/>
    <property type="match status" value="1"/>
</dbReference>
<dbReference type="GO" id="GO:0004523">
    <property type="term" value="F:RNA-DNA hybrid ribonuclease activity"/>
    <property type="evidence" value="ECO:0007669"/>
    <property type="project" value="InterPro"/>
</dbReference>
<feature type="domain" description="RNase H type-1" evidence="1">
    <location>
        <begin position="1"/>
        <end position="104"/>
    </location>
</feature>
<dbReference type="SUPFAM" id="SSF53098">
    <property type="entry name" value="Ribonuclease H-like"/>
    <property type="match status" value="1"/>
</dbReference>
<evidence type="ECO:0000313" key="2">
    <source>
        <dbReference type="EMBL" id="KYP39531.1"/>
    </source>
</evidence>
<dbReference type="InterPro" id="IPR012337">
    <property type="entry name" value="RNaseH-like_sf"/>
</dbReference>
<dbReference type="Proteomes" id="UP000075243">
    <property type="component" value="Unassembled WGS sequence"/>
</dbReference>
<keyword evidence="3" id="KW-1185">Reference proteome</keyword>
<evidence type="ECO:0000259" key="1">
    <source>
        <dbReference type="Pfam" id="PF13456"/>
    </source>
</evidence>
<dbReference type="InterPro" id="IPR036397">
    <property type="entry name" value="RNaseH_sf"/>
</dbReference>
<dbReference type="Gramene" id="C.cajan_36202.t">
    <property type="protein sequence ID" value="C.cajan_36202.t.cds1"/>
    <property type="gene ID" value="C.cajan_36202"/>
</dbReference>
<feature type="non-terminal residue" evidence="2">
    <location>
        <position position="1"/>
    </location>
</feature>
<gene>
    <name evidence="2" type="ORF">KK1_039154</name>
</gene>
<dbReference type="EMBL" id="KQ483900">
    <property type="protein sequence ID" value="KYP39531.1"/>
    <property type="molecule type" value="Genomic_DNA"/>
</dbReference>
<dbReference type="GO" id="GO:0003676">
    <property type="term" value="F:nucleic acid binding"/>
    <property type="evidence" value="ECO:0007669"/>
    <property type="project" value="InterPro"/>
</dbReference>
<organism evidence="2 3">
    <name type="scientific">Cajanus cajan</name>
    <name type="common">Pigeon pea</name>
    <name type="synonym">Cajanus indicus</name>
    <dbReference type="NCBI Taxonomy" id="3821"/>
    <lineage>
        <taxon>Eukaryota</taxon>
        <taxon>Viridiplantae</taxon>
        <taxon>Streptophyta</taxon>
        <taxon>Embryophyta</taxon>
        <taxon>Tracheophyta</taxon>
        <taxon>Spermatophyta</taxon>
        <taxon>Magnoliopsida</taxon>
        <taxon>eudicotyledons</taxon>
        <taxon>Gunneridae</taxon>
        <taxon>Pentapetalae</taxon>
        <taxon>rosids</taxon>
        <taxon>fabids</taxon>
        <taxon>Fabales</taxon>
        <taxon>Fabaceae</taxon>
        <taxon>Papilionoideae</taxon>
        <taxon>50 kb inversion clade</taxon>
        <taxon>NPAAA clade</taxon>
        <taxon>indigoferoid/millettioid clade</taxon>
        <taxon>Phaseoleae</taxon>
        <taxon>Cajanus</taxon>
    </lineage>
</organism>
<evidence type="ECO:0000313" key="3">
    <source>
        <dbReference type="Proteomes" id="UP000075243"/>
    </source>
</evidence>
<dbReference type="InterPro" id="IPR002156">
    <property type="entry name" value="RNaseH_domain"/>
</dbReference>
<dbReference type="CDD" id="cd06222">
    <property type="entry name" value="RNase_H_like"/>
    <property type="match status" value="1"/>
</dbReference>
<protein>
    <submittedName>
        <fullName evidence="2">Ribonuclease H protein At1g65750 family</fullName>
    </submittedName>
</protein>
<reference evidence="2" key="1">
    <citation type="journal article" date="2012" name="Nat. Biotechnol.">
        <title>Draft genome sequence of pigeonpea (Cajanus cajan), an orphan legume crop of resource-poor farmers.</title>
        <authorList>
            <person name="Varshney R.K."/>
            <person name="Chen W."/>
            <person name="Li Y."/>
            <person name="Bharti A.K."/>
            <person name="Saxena R.K."/>
            <person name="Schlueter J.A."/>
            <person name="Donoghue M.T."/>
            <person name="Azam S."/>
            <person name="Fan G."/>
            <person name="Whaley A.M."/>
            <person name="Farmer A.D."/>
            <person name="Sheridan J."/>
            <person name="Iwata A."/>
            <person name="Tuteja R."/>
            <person name="Penmetsa R.V."/>
            <person name="Wu W."/>
            <person name="Upadhyaya H.D."/>
            <person name="Yang S.P."/>
            <person name="Shah T."/>
            <person name="Saxena K.B."/>
            <person name="Michael T."/>
            <person name="McCombie W.R."/>
            <person name="Yang B."/>
            <person name="Zhang G."/>
            <person name="Yang H."/>
            <person name="Wang J."/>
            <person name="Spillane C."/>
            <person name="Cook D.R."/>
            <person name="May G.D."/>
            <person name="Xu X."/>
            <person name="Jackson S.A."/>
        </authorList>
    </citation>
    <scope>NUCLEOTIDE SEQUENCE [LARGE SCALE GENOMIC DNA]</scope>
</reference>
<name>A0A151RAE7_CAJCA</name>
<dbReference type="InterPro" id="IPR053151">
    <property type="entry name" value="RNase_H-like"/>
</dbReference>
<dbReference type="PANTHER" id="PTHR47723">
    <property type="entry name" value="OS05G0353850 PROTEIN"/>
    <property type="match status" value="1"/>
</dbReference>
<dbReference type="Gene3D" id="3.30.420.10">
    <property type="entry name" value="Ribonuclease H-like superfamily/Ribonuclease H"/>
    <property type="match status" value="1"/>
</dbReference>
<dbReference type="InterPro" id="IPR044730">
    <property type="entry name" value="RNase_H-like_dom_plant"/>
</dbReference>
<proteinExistence type="predicted"/>
<accession>A0A151RAE7</accession>
<sequence length="104" mass="11587">GIIHDHHGTFVVAFSCKIGLCSIVQVELWAIYYGIKLTHDIGMSGDLFVESNSAITVNFLNVRCNIHHPCYSPCNKVVSMIHNVLLVNCRHVLREVNQVAEVLA</sequence>
<dbReference type="Pfam" id="PF13456">
    <property type="entry name" value="RVT_3"/>
    <property type="match status" value="1"/>
</dbReference>
<dbReference type="AlphaFoldDB" id="A0A151RAE7"/>